<evidence type="ECO:0000256" key="4">
    <source>
        <dbReference type="SAM" id="Coils"/>
    </source>
</evidence>
<keyword evidence="3" id="KW-0804">Transcription</keyword>
<evidence type="ECO:0000256" key="5">
    <source>
        <dbReference type="SAM" id="MobiDB-lite"/>
    </source>
</evidence>
<evidence type="ECO:0000313" key="8">
    <source>
        <dbReference type="Proteomes" id="UP000271974"/>
    </source>
</evidence>
<evidence type="ECO:0000313" key="7">
    <source>
        <dbReference type="EMBL" id="RUS79356.1"/>
    </source>
</evidence>
<dbReference type="SUPFAM" id="SSF57959">
    <property type="entry name" value="Leucine zipper domain"/>
    <property type="match status" value="1"/>
</dbReference>
<name>A0A3S1BA61_ELYCH</name>
<dbReference type="PANTHER" id="PTHR23351">
    <property type="entry name" value="FOS TRANSCRIPTION FACTOR-RELATED"/>
    <property type="match status" value="1"/>
</dbReference>
<reference evidence="7 8" key="1">
    <citation type="submission" date="2019-01" db="EMBL/GenBank/DDBJ databases">
        <title>A draft genome assembly of the solar-powered sea slug Elysia chlorotica.</title>
        <authorList>
            <person name="Cai H."/>
            <person name="Li Q."/>
            <person name="Fang X."/>
            <person name="Li J."/>
            <person name="Curtis N.E."/>
            <person name="Altenburger A."/>
            <person name="Shibata T."/>
            <person name="Feng M."/>
            <person name="Maeda T."/>
            <person name="Schwartz J.A."/>
            <person name="Shigenobu S."/>
            <person name="Lundholm N."/>
            <person name="Nishiyama T."/>
            <person name="Yang H."/>
            <person name="Hasebe M."/>
            <person name="Li S."/>
            <person name="Pierce S.K."/>
            <person name="Wang J."/>
        </authorList>
    </citation>
    <scope>NUCLEOTIDE SEQUENCE [LARGE SCALE GENOMIC DNA]</scope>
    <source>
        <strain evidence="7">EC2010</strain>
        <tissue evidence="7">Whole organism of an adult</tissue>
    </source>
</reference>
<dbReference type="PANTHER" id="PTHR23351:SF24">
    <property type="entry name" value="ACTIVATING TRANSCRIPTION FACTOR 3-RELATED"/>
    <property type="match status" value="1"/>
</dbReference>
<sequence>MMSSTVTTSVHNQAVPLGDSAPATAGGTLPESPSLSTAAYQSAMLSPPVRKPSPTPAVLSSSSTPASSGQQRPILPAQPRSPPKGSPASETKTNMSGLNTKNLDEKLVAATLATLNSGTASSLIKQDLKWIIQSRRKAEGKSELQVEFKKPVKEEQLTSEEVVKRSRRRELNRLAARRSREKGQKRKDMLVEEIHKLQSHNSELLDALNNLTEQRNQIIDTLRQHMKQCSDYEATQKASVGLSHRVLSMLGFPTAEAEVQPPQAVQPTLSIPPAPIAPAQHPAVSEVSGMSALYISTSEHPVQHILSPGLKQIKKELGCCPPSPLVSNLDRSLGSLSSLLEKETEPPSPSLESIRLSTSSKSGEKLIGVDESLSEKTNIQDMLHSPSTNLSEMPAQIILLSSSNMNAPLQLASPSFLSYAMGTTGPSNVDLSLSKKPSQMIDSKAWTNTLSSTSSHVAVNFQVPVSKEGSPLVPILPKPDKINERRASFTACLPGKGEEGIAMLLPHSSLIGSSPTTTQSAPSDSGLGSSQEECGDMRGEEVVQYKHKLMKHRKQHSTDFTHPSRRMGIVGEGKEAGGRPSLLERSFSFPSSRCEQLRSSSETFESQSHGIFTASGFSGSSHPSSSSVGFQKHLNSSKAISGVSGMSLPSHITSVAQALASPLSSSFSSSEDLSVSALNTGSKKMSSILKFYGSNTTDPESMRSVGDTAMEEERSVDEGSQEWASPMDTWPPAGSPRSSHRFPSRFPAQERRWSVDDYTVGPLNLSRCNSQDDSCSVVDSNHRTASSCSNSPTSLPGSQRNTFHFGTDPYS</sequence>
<dbReference type="STRING" id="188477.A0A3S1BA61"/>
<keyword evidence="4" id="KW-0175">Coiled coil</keyword>
<feature type="compositionally biased region" description="Polar residues" evidence="5">
    <location>
        <begin position="88"/>
        <end position="100"/>
    </location>
</feature>
<feature type="compositionally biased region" description="Polar residues" evidence="5">
    <location>
        <begin position="1"/>
        <end position="12"/>
    </location>
</feature>
<evidence type="ECO:0000259" key="6">
    <source>
        <dbReference type="PROSITE" id="PS50217"/>
    </source>
</evidence>
<dbReference type="GO" id="GO:0000981">
    <property type="term" value="F:DNA-binding transcription factor activity, RNA polymerase II-specific"/>
    <property type="evidence" value="ECO:0007669"/>
    <property type="project" value="TreeGrafter"/>
</dbReference>
<feature type="compositionally biased region" description="Polar residues" evidence="5">
    <location>
        <begin position="511"/>
        <end position="532"/>
    </location>
</feature>
<dbReference type="OrthoDB" id="2596881at2759"/>
<dbReference type="SMART" id="SM00338">
    <property type="entry name" value="BRLZ"/>
    <property type="match status" value="1"/>
</dbReference>
<dbReference type="GO" id="GO:0005634">
    <property type="term" value="C:nucleus"/>
    <property type="evidence" value="ECO:0007669"/>
    <property type="project" value="TreeGrafter"/>
</dbReference>
<evidence type="ECO:0000256" key="1">
    <source>
        <dbReference type="ARBA" id="ARBA00023015"/>
    </source>
</evidence>
<keyword evidence="2" id="KW-0238">DNA-binding</keyword>
<evidence type="ECO:0000256" key="3">
    <source>
        <dbReference type="ARBA" id="ARBA00023163"/>
    </source>
</evidence>
<feature type="coiled-coil region" evidence="4">
    <location>
        <begin position="194"/>
        <end position="228"/>
    </location>
</feature>
<dbReference type="InterPro" id="IPR004827">
    <property type="entry name" value="bZIP"/>
</dbReference>
<feature type="region of interest" description="Disordered" evidence="5">
    <location>
        <begin position="1"/>
        <end position="100"/>
    </location>
</feature>
<proteinExistence type="predicted"/>
<dbReference type="Pfam" id="PF00170">
    <property type="entry name" value="bZIP_1"/>
    <property type="match status" value="1"/>
</dbReference>
<gene>
    <name evidence="7" type="ORF">EGW08_012877</name>
</gene>
<dbReference type="InterPro" id="IPR046347">
    <property type="entry name" value="bZIP_sf"/>
</dbReference>
<dbReference type="EMBL" id="RQTK01000456">
    <property type="protein sequence ID" value="RUS79356.1"/>
    <property type="molecule type" value="Genomic_DNA"/>
</dbReference>
<protein>
    <recommendedName>
        <fullName evidence="6">BZIP domain-containing protein</fullName>
    </recommendedName>
</protein>
<dbReference type="GO" id="GO:0000978">
    <property type="term" value="F:RNA polymerase II cis-regulatory region sequence-specific DNA binding"/>
    <property type="evidence" value="ECO:0007669"/>
    <property type="project" value="TreeGrafter"/>
</dbReference>
<keyword evidence="1" id="KW-0805">Transcription regulation</keyword>
<feature type="domain" description="BZIP" evidence="6">
    <location>
        <begin position="162"/>
        <end position="225"/>
    </location>
</feature>
<feature type="region of interest" description="Disordered" evidence="5">
    <location>
        <begin position="551"/>
        <end position="581"/>
    </location>
</feature>
<dbReference type="PROSITE" id="PS50217">
    <property type="entry name" value="BZIP"/>
    <property type="match status" value="1"/>
</dbReference>
<keyword evidence="8" id="KW-1185">Reference proteome</keyword>
<dbReference type="Proteomes" id="UP000271974">
    <property type="component" value="Unassembled WGS sequence"/>
</dbReference>
<organism evidence="7 8">
    <name type="scientific">Elysia chlorotica</name>
    <name type="common">Eastern emerald elysia</name>
    <name type="synonym">Sea slug</name>
    <dbReference type="NCBI Taxonomy" id="188477"/>
    <lineage>
        <taxon>Eukaryota</taxon>
        <taxon>Metazoa</taxon>
        <taxon>Spiralia</taxon>
        <taxon>Lophotrochozoa</taxon>
        <taxon>Mollusca</taxon>
        <taxon>Gastropoda</taxon>
        <taxon>Heterobranchia</taxon>
        <taxon>Euthyneura</taxon>
        <taxon>Panpulmonata</taxon>
        <taxon>Sacoglossa</taxon>
        <taxon>Placobranchoidea</taxon>
        <taxon>Plakobranchidae</taxon>
        <taxon>Elysia</taxon>
    </lineage>
</organism>
<feature type="compositionally biased region" description="Polar residues" evidence="5">
    <location>
        <begin position="766"/>
        <end position="811"/>
    </location>
</feature>
<feature type="region of interest" description="Disordered" evidence="5">
    <location>
        <begin position="511"/>
        <end position="534"/>
    </location>
</feature>
<feature type="compositionally biased region" description="Polar residues" evidence="5">
    <location>
        <begin position="31"/>
        <end position="44"/>
    </location>
</feature>
<evidence type="ECO:0000256" key="2">
    <source>
        <dbReference type="ARBA" id="ARBA00023125"/>
    </source>
</evidence>
<dbReference type="InterPro" id="IPR000837">
    <property type="entry name" value="AP-1"/>
</dbReference>
<accession>A0A3S1BA61</accession>
<comment type="caution">
    <text evidence="7">The sequence shown here is derived from an EMBL/GenBank/DDBJ whole genome shotgun (WGS) entry which is preliminary data.</text>
</comment>
<dbReference type="AlphaFoldDB" id="A0A3S1BA61"/>
<dbReference type="Gene3D" id="1.20.5.170">
    <property type="match status" value="1"/>
</dbReference>
<feature type="compositionally biased region" description="Low complexity" evidence="5">
    <location>
        <begin position="56"/>
        <end position="68"/>
    </location>
</feature>
<feature type="region of interest" description="Disordered" evidence="5">
    <location>
        <begin position="693"/>
        <end position="811"/>
    </location>
</feature>